<dbReference type="Proteomes" id="UP000003635">
    <property type="component" value="Unassembled WGS sequence"/>
</dbReference>
<dbReference type="InterPro" id="IPR004843">
    <property type="entry name" value="Calcineurin-like_PHP"/>
</dbReference>
<dbReference type="PROSITE" id="PS00786">
    <property type="entry name" value="5_NUCLEOTIDASE_2"/>
    <property type="match status" value="1"/>
</dbReference>
<dbReference type="PRINTS" id="PR01607">
    <property type="entry name" value="APYRASEFAMLY"/>
</dbReference>
<dbReference type="GO" id="GO:0016788">
    <property type="term" value="F:hydrolase activity, acting on ester bonds"/>
    <property type="evidence" value="ECO:0007669"/>
    <property type="project" value="InterPro"/>
</dbReference>
<evidence type="ECO:0000313" key="7">
    <source>
        <dbReference type="Proteomes" id="UP000003635"/>
    </source>
</evidence>
<feature type="domain" description="5'-Nucleotidase C-terminal" evidence="5">
    <location>
        <begin position="375"/>
        <end position="546"/>
    </location>
</feature>
<dbReference type="InterPro" id="IPR006146">
    <property type="entry name" value="5'-Nucleotdase_CS"/>
</dbReference>
<keyword evidence="3" id="KW-0547">Nucleotide-binding</keyword>
<dbReference type="InterPro" id="IPR006179">
    <property type="entry name" value="5_nucleotidase/apyrase"/>
</dbReference>
<protein>
    <submittedName>
        <fullName evidence="6">2',3'-cyclic-nucleotide 2'-phosphodiesterase</fullName>
    </submittedName>
</protein>
<dbReference type="STRING" id="314256.OG2516_09835"/>
<dbReference type="HOGENOM" id="CLU_005854_4_1_5"/>
<evidence type="ECO:0000259" key="4">
    <source>
        <dbReference type="Pfam" id="PF00149"/>
    </source>
</evidence>
<dbReference type="eggNOG" id="COG0737">
    <property type="taxonomic scope" value="Bacteria"/>
</dbReference>
<evidence type="ECO:0000313" key="6">
    <source>
        <dbReference type="EMBL" id="EAR50536.1"/>
    </source>
</evidence>
<dbReference type="SUPFAM" id="SSF55816">
    <property type="entry name" value="5'-nucleotidase (syn. UDP-sugar hydrolase), C-terminal domain"/>
    <property type="match status" value="1"/>
</dbReference>
<evidence type="ECO:0000256" key="1">
    <source>
        <dbReference type="ARBA" id="ARBA00006654"/>
    </source>
</evidence>
<dbReference type="InterPro" id="IPR029052">
    <property type="entry name" value="Metallo-depent_PP-like"/>
</dbReference>
<keyword evidence="2" id="KW-0732">Signal</keyword>
<dbReference type="Pfam" id="PF00149">
    <property type="entry name" value="Metallophos"/>
    <property type="match status" value="1"/>
</dbReference>
<dbReference type="GO" id="GO:0000166">
    <property type="term" value="F:nucleotide binding"/>
    <property type="evidence" value="ECO:0007669"/>
    <property type="project" value="UniProtKB-KW"/>
</dbReference>
<feature type="domain" description="Calcineurin-like phosphoesterase" evidence="4">
    <location>
        <begin position="25"/>
        <end position="263"/>
    </location>
</feature>
<dbReference type="EMBL" id="AAOT01000027">
    <property type="protein sequence ID" value="EAR50536.1"/>
    <property type="molecule type" value="Genomic_DNA"/>
</dbReference>
<comment type="caution">
    <text evidence="6">The sequence shown here is derived from an EMBL/GenBank/DDBJ whole genome shotgun (WGS) entry which is preliminary data.</text>
</comment>
<reference evidence="6 7" key="1">
    <citation type="journal article" date="2010" name="J. Bacteriol.">
        <title>Genome sequences of Oceanicola granulosus HTCC2516(T) and Oceanicola batsensis HTCC2597(TDelta).</title>
        <authorList>
            <person name="Thrash J.C."/>
            <person name="Cho J.C."/>
            <person name="Vergin K.L."/>
            <person name="Giovannoni S.J."/>
        </authorList>
    </citation>
    <scope>NUCLEOTIDE SEQUENCE [LARGE SCALE GENOMIC DNA]</scope>
    <source>
        <strain evidence="7">ATCC BAA-861 / DSM 15982 / KCTC 12143 / HTCC2516</strain>
    </source>
</reference>
<dbReference type="Gene3D" id="3.60.21.10">
    <property type="match status" value="1"/>
</dbReference>
<dbReference type="Pfam" id="PF02872">
    <property type="entry name" value="5_nucleotid_C"/>
    <property type="match status" value="1"/>
</dbReference>
<dbReference type="GO" id="GO:0046872">
    <property type="term" value="F:metal ion binding"/>
    <property type="evidence" value="ECO:0007669"/>
    <property type="project" value="InterPro"/>
</dbReference>
<keyword evidence="7" id="KW-1185">Reference proteome</keyword>
<dbReference type="InterPro" id="IPR036907">
    <property type="entry name" value="5'-Nucleotdase_C_sf"/>
</dbReference>
<dbReference type="PANTHER" id="PTHR11575">
    <property type="entry name" value="5'-NUCLEOTIDASE-RELATED"/>
    <property type="match status" value="1"/>
</dbReference>
<dbReference type="InterPro" id="IPR008334">
    <property type="entry name" value="5'-Nucleotdase_C"/>
</dbReference>
<keyword evidence="3" id="KW-0378">Hydrolase</keyword>
<dbReference type="SUPFAM" id="SSF56300">
    <property type="entry name" value="Metallo-dependent phosphatases"/>
    <property type="match status" value="1"/>
</dbReference>
<dbReference type="NCBIfam" id="NF006938">
    <property type="entry name" value="PRK09420.1"/>
    <property type="match status" value="1"/>
</dbReference>
<comment type="similarity">
    <text evidence="1 3">Belongs to the 5'-nucleotidase family.</text>
</comment>
<dbReference type="GO" id="GO:0030288">
    <property type="term" value="C:outer membrane-bounded periplasmic space"/>
    <property type="evidence" value="ECO:0007669"/>
    <property type="project" value="TreeGrafter"/>
</dbReference>
<organism evidence="6 7">
    <name type="scientific">Oceanicola granulosus (strain ATCC BAA-861 / DSM 15982 / KCTC 12143 / HTCC2516)</name>
    <dbReference type="NCBI Taxonomy" id="314256"/>
    <lineage>
        <taxon>Bacteria</taxon>
        <taxon>Pseudomonadati</taxon>
        <taxon>Pseudomonadota</taxon>
        <taxon>Alphaproteobacteria</taxon>
        <taxon>Rhodobacterales</taxon>
        <taxon>Roseobacteraceae</taxon>
        <taxon>Oceanicola</taxon>
    </lineage>
</organism>
<name>Q2CCT7_OCEGH</name>
<dbReference type="PANTHER" id="PTHR11575:SF6">
    <property type="entry name" value="2',3'-CYCLIC-NUCLEOTIDE 2'-PHOSPHODIESTERASE_3'-NUCLEOTIDASE"/>
    <property type="match status" value="1"/>
</dbReference>
<accession>Q2CCT7</accession>
<evidence type="ECO:0000259" key="5">
    <source>
        <dbReference type="Pfam" id="PF02872"/>
    </source>
</evidence>
<evidence type="ECO:0000256" key="3">
    <source>
        <dbReference type="RuleBase" id="RU362119"/>
    </source>
</evidence>
<dbReference type="AlphaFoldDB" id="Q2CCT7"/>
<proteinExistence type="inferred from homology"/>
<dbReference type="GO" id="GO:0009166">
    <property type="term" value="P:nucleotide catabolic process"/>
    <property type="evidence" value="ECO:0007669"/>
    <property type="project" value="InterPro"/>
</dbReference>
<dbReference type="RefSeq" id="WP_007255488.1">
    <property type="nucleotide sequence ID" value="NZ_CH724107.1"/>
</dbReference>
<evidence type="ECO:0000256" key="2">
    <source>
        <dbReference type="ARBA" id="ARBA00022729"/>
    </source>
</evidence>
<gene>
    <name evidence="6" type="ORF">OG2516_09835</name>
</gene>
<sequence>MDNRKESALILTRPFTPTATRTVLRVFETTDLHTHLLGYDYYADRPDATTGLARTASLLRPLRRAAANSLLFDNGDFLQGSPLADIAAEAGTAAAAIAPHPAIAAMNALGYDAATLGNHEFNYGLDVLARCLADATFPIVSANVRSRGGAPLAGVTPWVVLERRLTMGDGRRRRLRVGVIGFAPPQITRWDSHVLGDAVETEDIVASARAELHRLKAAGAELVIALCHAGIGSSAHAPGMENAAVPLAALEGIDVVLAGHVHRVFPGPHFVPDAAVDPAAGTLHGKPAVMAGANGSHLGRIDLLLERRQGGSGGWRILSHEAAAEPIGGAAAEDPAIVAAARPAHLAALDALRRPVGHLDAPLRSHWALVAPDAALTLLADAQRAAVAPLLPPGLPLLAAVAPLRTGGLGGAGNFLDIPAGPVAYRAAAALCLYPDTLTVLEITGAGLAAWLERAAALFCTIRPGAPRQPLIQGDAPGFNFDVIHGLTYEIDVSAPPRHAPDGHLVAPGARRVRGLAHAGRPVAPADRFALVTTSFRATGGGGFPAETARPLRVGAIAARTALLDAFAAADRLVPRAEPVWRFAPLAQPTEVLFETAAAALAAPLPRVARGLRHLGPGESGFARFAITI</sequence>
<dbReference type="Gene3D" id="3.90.780.10">
    <property type="entry name" value="5'-Nucleotidase, C-terminal domain"/>
    <property type="match status" value="1"/>
</dbReference>